<dbReference type="InterPro" id="IPR014043">
    <property type="entry name" value="Acyl_transferase_dom"/>
</dbReference>
<keyword evidence="2 4" id="KW-0012">Acyltransferase</keyword>
<reference evidence="7 8" key="1">
    <citation type="journal article" date="2015" name="Microbiome">
        <title>Genomic resolution of linkages in carbon, nitrogen, and sulfur cycling among widespread estuary sediment bacteria.</title>
        <authorList>
            <person name="Baker B.J."/>
            <person name="Lazar C.S."/>
            <person name="Teske A.P."/>
            <person name="Dick G.J."/>
        </authorList>
    </citation>
    <scope>NUCLEOTIDE SEQUENCE [LARGE SCALE GENOMIC DNA]</scope>
    <source>
        <strain evidence="7">SM23_42</strain>
    </source>
</reference>
<dbReference type="InterPro" id="IPR016036">
    <property type="entry name" value="Malonyl_transacylase_ACP-bd"/>
</dbReference>
<dbReference type="GO" id="GO:0005829">
    <property type="term" value="C:cytosol"/>
    <property type="evidence" value="ECO:0007669"/>
    <property type="project" value="TreeGrafter"/>
</dbReference>
<dbReference type="SMART" id="SM00827">
    <property type="entry name" value="PKS_AT"/>
    <property type="match status" value="1"/>
</dbReference>
<dbReference type="GO" id="GO:0006633">
    <property type="term" value="P:fatty acid biosynthetic process"/>
    <property type="evidence" value="ECO:0007669"/>
    <property type="project" value="TreeGrafter"/>
</dbReference>
<dbReference type="PATRIC" id="fig|1703779.3.peg.421"/>
<evidence type="ECO:0000313" key="8">
    <source>
        <dbReference type="Proteomes" id="UP000051373"/>
    </source>
</evidence>
<dbReference type="SUPFAM" id="SSF55048">
    <property type="entry name" value="Probable ACP-binding domain of malonyl-CoA ACP transacylase"/>
    <property type="match status" value="1"/>
</dbReference>
<dbReference type="InterPro" id="IPR024925">
    <property type="entry name" value="Malonyl_CoA-ACP_transAc"/>
</dbReference>
<evidence type="ECO:0000313" key="7">
    <source>
        <dbReference type="EMBL" id="KPK63074.1"/>
    </source>
</evidence>
<comment type="caution">
    <text evidence="7">The sequence shown here is derived from an EMBL/GenBank/DDBJ whole genome shotgun (WGS) entry which is preliminary data.</text>
</comment>
<evidence type="ECO:0000256" key="5">
    <source>
        <dbReference type="PIRSR" id="PIRSR000446-1"/>
    </source>
</evidence>
<dbReference type="Proteomes" id="UP000051373">
    <property type="component" value="Unassembled WGS sequence"/>
</dbReference>
<evidence type="ECO:0000259" key="6">
    <source>
        <dbReference type="SMART" id="SM00827"/>
    </source>
</evidence>
<sequence>MKDIVFLFDGQGAFRPGIGKDLCNKYPKARKIVYMSGEILGYDLTEYLWGNKAGGTVDQTSIAQPAISTVSLAYAEVLSELGVTATVSFGHSLGEVTAMVYCGVVSFSDGIKMIQKRGEVMEAGGGQGTMMAVLNIERPQLEKICEEVTEDTSDSVVVANINAPDQIVVSGSKENVKRVAQFVAEKKGRGIPLQIGGAWHSPYLKNAADDFAKFLDGIEFKKPKRRFYSVVEQAMLESPAAIKDSLKNQMLSQVNWVKAMENVRDKGYSTFLEIGPSKILKNLAAKIDPAVRVDSTALYTDLDKLIEVL</sequence>
<dbReference type="Gene3D" id="3.30.70.250">
    <property type="entry name" value="Malonyl-CoA ACP transacylase, ACP-binding"/>
    <property type="match status" value="1"/>
</dbReference>
<dbReference type="Pfam" id="PF00698">
    <property type="entry name" value="Acyl_transf_1"/>
    <property type="match status" value="1"/>
</dbReference>
<dbReference type="AlphaFoldDB" id="A0A0S8FSH4"/>
<name>A0A0S8FSH4_UNCW3</name>
<dbReference type="STRING" id="1703779.AMJ83_08345"/>
<evidence type="ECO:0000256" key="3">
    <source>
        <dbReference type="ARBA" id="ARBA00048462"/>
    </source>
</evidence>
<dbReference type="EC" id="2.3.1.39" evidence="4"/>
<accession>A0A0S8FSH4</accession>
<evidence type="ECO:0000256" key="2">
    <source>
        <dbReference type="ARBA" id="ARBA00023315"/>
    </source>
</evidence>
<feature type="domain" description="Malonyl-CoA:ACP transacylase (MAT)" evidence="6">
    <location>
        <begin position="7"/>
        <end position="305"/>
    </location>
</feature>
<comment type="catalytic activity">
    <reaction evidence="3 4">
        <text>holo-[ACP] + malonyl-CoA = malonyl-[ACP] + CoA</text>
        <dbReference type="Rhea" id="RHEA:41792"/>
        <dbReference type="Rhea" id="RHEA-COMP:9623"/>
        <dbReference type="Rhea" id="RHEA-COMP:9685"/>
        <dbReference type="ChEBI" id="CHEBI:57287"/>
        <dbReference type="ChEBI" id="CHEBI:57384"/>
        <dbReference type="ChEBI" id="CHEBI:64479"/>
        <dbReference type="ChEBI" id="CHEBI:78449"/>
        <dbReference type="EC" id="2.3.1.39"/>
    </reaction>
</comment>
<feature type="active site" evidence="5">
    <location>
        <position position="92"/>
    </location>
</feature>
<dbReference type="GO" id="GO:0004314">
    <property type="term" value="F:[acyl-carrier-protein] S-malonyltransferase activity"/>
    <property type="evidence" value="ECO:0007669"/>
    <property type="project" value="UniProtKB-EC"/>
</dbReference>
<dbReference type="SUPFAM" id="SSF52151">
    <property type="entry name" value="FabD/lysophospholipase-like"/>
    <property type="match status" value="1"/>
</dbReference>
<evidence type="ECO:0000256" key="1">
    <source>
        <dbReference type="ARBA" id="ARBA00022679"/>
    </source>
</evidence>
<evidence type="ECO:0000256" key="4">
    <source>
        <dbReference type="PIRNR" id="PIRNR000446"/>
    </source>
</evidence>
<dbReference type="Gene3D" id="3.40.366.10">
    <property type="entry name" value="Malonyl-Coenzyme A Acyl Carrier Protein, domain 2"/>
    <property type="match status" value="1"/>
</dbReference>
<dbReference type="InterPro" id="IPR016035">
    <property type="entry name" value="Acyl_Trfase/lysoPLipase"/>
</dbReference>
<protein>
    <recommendedName>
        <fullName evidence="4">Malonyl CoA-acyl carrier protein transacylase</fullName>
        <ecNumber evidence="4">2.3.1.39</ecNumber>
    </recommendedName>
</protein>
<proteinExistence type="inferred from homology"/>
<organism evidence="7 8">
    <name type="scientific">candidate division WOR_3 bacterium SM23_42</name>
    <dbReference type="NCBI Taxonomy" id="1703779"/>
    <lineage>
        <taxon>Bacteria</taxon>
        <taxon>Bacteria division WOR-3</taxon>
    </lineage>
</organism>
<gene>
    <name evidence="7" type="ORF">AMJ83_08345</name>
</gene>
<dbReference type="PANTHER" id="PTHR42681">
    <property type="entry name" value="MALONYL-COA-ACYL CARRIER PROTEIN TRANSACYLASE, MITOCHONDRIAL"/>
    <property type="match status" value="1"/>
</dbReference>
<dbReference type="PANTHER" id="PTHR42681:SF1">
    <property type="entry name" value="MALONYL-COA-ACYL CARRIER PROTEIN TRANSACYLASE, MITOCHONDRIAL"/>
    <property type="match status" value="1"/>
</dbReference>
<feature type="active site" evidence="5">
    <location>
        <position position="200"/>
    </location>
</feature>
<dbReference type="InterPro" id="IPR001227">
    <property type="entry name" value="Ac_transferase_dom_sf"/>
</dbReference>
<dbReference type="PIRSF" id="PIRSF000446">
    <property type="entry name" value="Mct"/>
    <property type="match status" value="1"/>
</dbReference>
<dbReference type="EMBL" id="LJUJ01000019">
    <property type="protein sequence ID" value="KPK63074.1"/>
    <property type="molecule type" value="Genomic_DNA"/>
</dbReference>
<comment type="similarity">
    <text evidence="4">Belongs to the fabD family.</text>
</comment>
<keyword evidence="1 4" id="KW-0808">Transferase</keyword>
<dbReference type="InterPro" id="IPR050858">
    <property type="entry name" value="Mal-CoA-ACP_Trans/PKS_FabD"/>
</dbReference>